<dbReference type="OrthoDB" id="5878888at2"/>
<dbReference type="EMBL" id="RXZH01000004">
    <property type="protein sequence ID" value="RTZ15681.1"/>
    <property type="molecule type" value="Genomic_DNA"/>
</dbReference>
<sequence>MGLQGSLEEEMTKNKQHVMIVDLEDAHKILHNVWFEVGKDTAVIAASIKTDKAWSNQDYADRSYFSGCEIV</sequence>
<dbReference type="Proteomes" id="UP000268973">
    <property type="component" value="Unassembled WGS sequence"/>
</dbReference>
<gene>
    <name evidence="1" type="ORF">EJ063_11435</name>
</gene>
<organism evidence="1 2">
    <name type="scientific">Vibrio aquaticus</name>
    <dbReference type="NCBI Taxonomy" id="2496559"/>
    <lineage>
        <taxon>Bacteria</taxon>
        <taxon>Pseudomonadati</taxon>
        <taxon>Pseudomonadota</taxon>
        <taxon>Gammaproteobacteria</taxon>
        <taxon>Vibrionales</taxon>
        <taxon>Vibrionaceae</taxon>
        <taxon>Vibrio</taxon>
    </lineage>
</organism>
<keyword evidence="2" id="KW-1185">Reference proteome</keyword>
<protein>
    <submittedName>
        <fullName evidence="1">Uncharacterized protein</fullName>
    </submittedName>
</protein>
<accession>A0A432CXS0</accession>
<proteinExistence type="predicted"/>
<evidence type="ECO:0000313" key="1">
    <source>
        <dbReference type="EMBL" id="RTZ15681.1"/>
    </source>
</evidence>
<comment type="caution">
    <text evidence="1">The sequence shown here is derived from an EMBL/GenBank/DDBJ whole genome shotgun (WGS) entry which is preliminary data.</text>
</comment>
<evidence type="ECO:0000313" key="2">
    <source>
        <dbReference type="Proteomes" id="UP000268973"/>
    </source>
</evidence>
<dbReference type="AlphaFoldDB" id="A0A432CXS0"/>
<reference evidence="1 2" key="1">
    <citation type="submission" date="2018-12" db="EMBL/GenBank/DDBJ databases">
        <title>Vibrio sp. isolated from China Sea.</title>
        <authorList>
            <person name="Li Y."/>
        </authorList>
    </citation>
    <scope>NUCLEOTIDE SEQUENCE [LARGE SCALE GENOMIC DNA]</scope>
    <source>
        <strain evidence="1 2">BEI207</strain>
    </source>
</reference>
<name>A0A432CXS0_9VIBR</name>